<dbReference type="CDD" id="cd07187">
    <property type="entry name" value="YvcK_like"/>
    <property type="match status" value="1"/>
</dbReference>
<dbReference type="AlphaFoldDB" id="A0A1B1A523"/>
<gene>
    <name evidence="1" type="ORF">K529_012630</name>
</gene>
<dbReference type="PANTHER" id="PTHR31240:SF0">
    <property type="entry name" value="MATERNAL EFFECT EMBRYO ARREST 18"/>
    <property type="match status" value="1"/>
</dbReference>
<dbReference type="SUPFAM" id="SSF142338">
    <property type="entry name" value="CofD-like"/>
    <property type="match status" value="1"/>
</dbReference>
<dbReference type="OrthoDB" id="5413830at2"/>
<protein>
    <recommendedName>
        <fullName evidence="3">GAK system CofD-like protein</fullName>
    </recommendedName>
</protein>
<dbReference type="InterPro" id="IPR027591">
    <property type="entry name" value="CofD-rel_GAK"/>
</dbReference>
<evidence type="ECO:0000313" key="1">
    <source>
        <dbReference type="EMBL" id="ANP41616.1"/>
    </source>
</evidence>
<dbReference type="EMBL" id="CP015230">
    <property type="protein sequence ID" value="ANP41616.1"/>
    <property type="molecule type" value="Genomic_DNA"/>
</dbReference>
<dbReference type="NCBIfam" id="TIGR04357">
    <property type="entry name" value="CofD_rel_GAK"/>
    <property type="match status" value="1"/>
</dbReference>
<dbReference type="STRING" id="1265309.K529_012630"/>
<reference evidence="1 2" key="1">
    <citation type="journal article" date="2016" name="ISME J.">
        <title>Global occurrence and heterogeneity of the Roseobacter-clade species Ruegeria mobilis.</title>
        <authorList>
            <person name="Sonnenschein E."/>
            <person name="Gram L."/>
        </authorList>
    </citation>
    <scope>NUCLEOTIDE SEQUENCE [LARGE SCALE GENOMIC DNA]</scope>
    <source>
        <strain evidence="1 2">F1926</strain>
    </source>
</reference>
<organism evidence="1 2">
    <name type="scientific">Tritonibacter mobilis F1926</name>
    <dbReference type="NCBI Taxonomy" id="1265309"/>
    <lineage>
        <taxon>Bacteria</taxon>
        <taxon>Pseudomonadati</taxon>
        <taxon>Pseudomonadota</taxon>
        <taxon>Alphaproteobacteria</taxon>
        <taxon>Rhodobacterales</taxon>
        <taxon>Paracoccaceae</taxon>
        <taxon>Tritonibacter</taxon>
    </lineage>
</organism>
<dbReference type="Proteomes" id="UP000013243">
    <property type="component" value="Chromosome"/>
</dbReference>
<dbReference type="KEGG" id="rmb:K529_012630"/>
<dbReference type="InterPro" id="IPR002882">
    <property type="entry name" value="CofD"/>
</dbReference>
<name>A0A1B1A523_9RHOB</name>
<sequence length="395" mass="43223">MTMSDIAILRHATLPDTLRIARSRAAPNLGPRLLFFSGGSALNEISRKLKQYTHNSVHLITPFDSGGSSQVLREAFGMPAVGDLRSRLMALADETELGQPDIYRLFSHRLPKDGNQKDLMQEVASLFEGSHPLLKALSKPMRQLIVGNLRHFERAAPKDLDYRNASIGNLILAGGYLDHDRVLEPVLFLMSKMVDVRGTVRPIADVNLQIGAQLQDGRRVFGQRQMTGKESAPLGTRIARLFLSDGTAELPADAVQLPDRNQKLIASSELICYPPGSLYSSVMCNLLPQGVGRAIAARTVPKVYIPSLGTDPECHAMSLSDQVAALLEPLRRDACDVPNSAFLTHVICDASVAASERDRVTQDHGIPCLALPLARRDHTDRYNPDAICELLISLA</sequence>
<accession>A0A1B1A523</accession>
<dbReference type="Gene3D" id="3.40.50.10680">
    <property type="entry name" value="CofD-like domains"/>
    <property type="match status" value="1"/>
</dbReference>
<dbReference type="InterPro" id="IPR038136">
    <property type="entry name" value="CofD-like_dom_sf"/>
</dbReference>
<evidence type="ECO:0000313" key="2">
    <source>
        <dbReference type="Proteomes" id="UP000013243"/>
    </source>
</evidence>
<dbReference type="Pfam" id="PF01933">
    <property type="entry name" value="CofD"/>
    <property type="match status" value="1"/>
</dbReference>
<proteinExistence type="predicted"/>
<evidence type="ECO:0008006" key="3">
    <source>
        <dbReference type="Google" id="ProtNLM"/>
    </source>
</evidence>
<dbReference type="GO" id="GO:0043743">
    <property type="term" value="F:LPPG:FO 2-phospho-L-lactate transferase activity"/>
    <property type="evidence" value="ECO:0007669"/>
    <property type="project" value="InterPro"/>
</dbReference>
<dbReference type="PANTHER" id="PTHR31240">
    <property type="entry name" value="MATERNAL EFFECT EMBRYO ARREST 18"/>
    <property type="match status" value="1"/>
</dbReference>